<evidence type="ECO:0000313" key="2">
    <source>
        <dbReference type="Proteomes" id="UP000265719"/>
    </source>
</evidence>
<reference evidence="1" key="1">
    <citation type="submission" date="2020-10" db="EMBL/GenBank/DDBJ databases">
        <title>De novo genome project of the cellulose decomposer Thermobifida halotolerans type strain.</title>
        <authorList>
            <person name="Nagy I."/>
            <person name="Horvath B."/>
            <person name="Kukolya J."/>
            <person name="Nagy I."/>
            <person name="Orsini M."/>
        </authorList>
    </citation>
    <scope>NUCLEOTIDE SEQUENCE</scope>
    <source>
        <strain evidence="1">DSM 44931</strain>
    </source>
</reference>
<dbReference type="AlphaFoldDB" id="A0A399G2F8"/>
<dbReference type="Proteomes" id="UP000265719">
    <property type="component" value="Chromosome"/>
</dbReference>
<dbReference type="KEGG" id="thao:NI17_000435"/>
<sequence>MDVHALASRIRHSGYGPASAEAVERQVAAIAARLAEYAADFGYAPDALGPGQAEALEEVYLSERDVPAVEAGHVRELHEAHEAGAIPHNDDIAVLAVDPELWDDYAVMSAAEARHRGLRAVYHAGLLARRLAGAGLTDDLAEEIAWEITSEVSPR</sequence>
<dbReference type="RefSeq" id="WP_068687693.1">
    <property type="nucleotide sequence ID" value="NZ_CP063196.1"/>
</dbReference>
<dbReference type="OrthoDB" id="3436326at2"/>
<accession>A0A399G2F8</accession>
<name>A0A399G2F8_9ACTN</name>
<dbReference type="EMBL" id="CP063196">
    <property type="protein sequence ID" value="UOE19774.1"/>
    <property type="molecule type" value="Genomic_DNA"/>
</dbReference>
<protein>
    <submittedName>
        <fullName evidence="1">Uncharacterized protein</fullName>
    </submittedName>
</protein>
<evidence type="ECO:0000313" key="1">
    <source>
        <dbReference type="EMBL" id="UOE19774.1"/>
    </source>
</evidence>
<gene>
    <name evidence="1" type="ORF">NI17_000435</name>
</gene>
<proteinExistence type="predicted"/>
<organism evidence="1 2">
    <name type="scientific">Thermobifida halotolerans</name>
    <dbReference type="NCBI Taxonomy" id="483545"/>
    <lineage>
        <taxon>Bacteria</taxon>
        <taxon>Bacillati</taxon>
        <taxon>Actinomycetota</taxon>
        <taxon>Actinomycetes</taxon>
        <taxon>Streptosporangiales</taxon>
        <taxon>Nocardiopsidaceae</taxon>
        <taxon>Thermobifida</taxon>
    </lineage>
</organism>
<keyword evidence="2" id="KW-1185">Reference proteome</keyword>